<evidence type="ECO:0000313" key="7">
    <source>
        <dbReference type="Proteomes" id="UP000295263"/>
    </source>
</evidence>
<gene>
    <name evidence="6" type="ORF">EC841_103274</name>
</gene>
<evidence type="ECO:0000259" key="5">
    <source>
        <dbReference type="PROSITE" id="PS50931"/>
    </source>
</evidence>
<dbReference type="RefSeq" id="WP_132512111.1">
    <property type="nucleotide sequence ID" value="NZ_SLYQ01000003.1"/>
</dbReference>
<dbReference type="Gene3D" id="1.10.10.10">
    <property type="entry name" value="Winged helix-like DNA-binding domain superfamily/Winged helix DNA-binding domain"/>
    <property type="match status" value="1"/>
</dbReference>
<dbReference type="SUPFAM" id="SSF46785">
    <property type="entry name" value="Winged helix' DNA-binding domain"/>
    <property type="match status" value="1"/>
</dbReference>
<protein>
    <submittedName>
        <fullName evidence="6">DNA-binding transcriptional LysR family regulator</fullName>
    </submittedName>
</protein>
<keyword evidence="3 6" id="KW-0238">DNA-binding</keyword>
<dbReference type="InterPro" id="IPR058163">
    <property type="entry name" value="LysR-type_TF_proteobact-type"/>
</dbReference>
<evidence type="ECO:0000313" key="6">
    <source>
        <dbReference type="EMBL" id="TCQ74094.1"/>
    </source>
</evidence>
<dbReference type="Pfam" id="PF03466">
    <property type="entry name" value="LysR_substrate"/>
    <property type="match status" value="1"/>
</dbReference>
<dbReference type="CDD" id="cd08422">
    <property type="entry name" value="PBP2_CrgA_like"/>
    <property type="match status" value="1"/>
</dbReference>
<proteinExistence type="inferred from homology"/>
<dbReference type="InterPro" id="IPR036388">
    <property type="entry name" value="WH-like_DNA-bd_sf"/>
</dbReference>
<organism evidence="6 7">
    <name type="scientific">Raoultella ornithinolytica</name>
    <name type="common">Klebsiella ornithinolytica</name>
    <dbReference type="NCBI Taxonomy" id="54291"/>
    <lineage>
        <taxon>Bacteria</taxon>
        <taxon>Pseudomonadati</taxon>
        <taxon>Pseudomonadota</taxon>
        <taxon>Gammaproteobacteria</taxon>
        <taxon>Enterobacterales</taxon>
        <taxon>Enterobacteriaceae</taxon>
        <taxon>Klebsiella/Raoultella group</taxon>
        <taxon>Raoultella</taxon>
    </lineage>
</organism>
<dbReference type="InterPro" id="IPR000847">
    <property type="entry name" value="LysR_HTH_N"/>
</dbReference>
<reference evidence="6 7" key="1">
    <citation type="submission" date="2019-03" db="EMBL/GenBank/DDBJ databases">
        <title>Genomic analyses of the natural microbiome of Caenorhabditis elegans.</title>
        <authorList>
            <person name="Samuel B."/>
        </authorList>
    </citation>
    <scope>NUCLEOTIDE SEQUENCE [LARGE SCALE GENOMIC DNA]</scope>
    <source>
        <strain evidence="6 7">JUb54</strain>
    </source>
</reference>
<dbReference type="SUPFAM" id="SSF53850">
    <property type="entry name" value="Periplasmic binding protein-like II"/>
    <property type="match status" value="1"/>
</dbReference>
<accession>A0ABD7QJY1</accession>
<dbReference type="AlphaFoldDB" id="A0ABD7QJY1"/>
<sequence length="313" mass="35105">MDMFSSLQALVAVVEEGGFSSAGRRLSLATSSVTRQIDTLEQYLGTVLLVRSTRKVSLTGAGERYYQHACRIMADLTYANYEARDHSGMPRGILRASLPVSWSLQYLATLLPEFMKQYPLIRLELTFTDEVVDLAENRLDLSIRLGKISAQNVIAKKLLLQKRVLCASPGYLAEKGVPLLPADLRRHNCLLFSYSSGQTKWFFFRDKAEGVSVEGNLRCNNSQILRQAALGGQGIALLPDWLVNKDVQRGDLLALFPDIRVDVTADEDESAVYALYHPSRRDIKMVKLFVDFIYQFLNQQVAEETDIFCGKPG</sequence>
<evidence type="ECO:0000256" key="1">
    <source>
        <dbReference type="ARBA" id="ARBA00009437"/>
    </source>
</evidence>
<dbReference type="PROSITE" id="PS50931">
    <property type="entry name" value="HTH_LYSR"/>
    <property type="match status" value="1"/>
</dbReference>
<dbReference type="PANTHER" id="PTHR30537">
    <property type="entry name" value="HTH-TYPE TRANSCRIPTIONAL REGULATOR"/>
    <property type="match status" value="1"/>
</dbReference>
<dbReference type="PANTHER" id="PTHR30537:SF5">
    <property type="entry name" value="HTH-TYPE TRANSCRIPTIONAL ACTIVATOR TTDR-RELATED"/>
    <property type="match status" value="1"/>
</dbReference>
<name>A0ABD7QJY1_RAOOR</name>
<dbReference type="Proteomes" id="UP000295263">
    <property type="component" value="Unassembled WGS sequence"/>
</dbReference>
<evidence type="ECO:0000256" key="3">
    <source>
        <dbReference type="ARBA" id="ARBA00023125"/>
    </source>
</evidence>
<keyword evidence="4" id="KW-0804">Transcription</keyword>
<evidence type="ECO:0000256" key="4">
    <source>
        <dbReference type="ARBA" id="ARBA00023163"/>
    </source>
</evidence>
<keyword evidence="2" id="KW-0805">Transcription regulation</keyword>
<dbReference type="InterPro" id="IPR005119">
    <property type="entry name" value="LysR_subst-bd"/>
</dbReference>
<comment type="similarity">
    <text evidence="1">Belongs to the LysR transcriptional regulatory family.</text>
</comment>
<dbReference type="Pfam" id="PF00126">
    <property type="entry name" value="HTH_1"/>
    <property type="match status" value="1"/>
</dbReference>
<dbReference type="GO" id="GO:0003677">
    <property type="term" value="F:DNA binding"/>
    <property type="evidence" value="ECO:0007669"/>
    <property type="project" value="UniProtKB-KW"/>
</dbReference>
<feature type="domain" description="HTH lysR-type" evidence="5">
    <location>
        <begin position="1"/>
        <end position="59"/>
    </location>
</feature>
<dbReference type="FunFam" id="1.10.10.10:FF:000001">
    <property type="entry name" value="LysR family transcriptional regulator"/>
    <property type="match status" value="1"/>
</dbReference>
<evidence type="ECO:0000256" key="2">
    <source>
        <dbReference type="ARBA" id="ARBA00023015"/>
    </source>
</evidence>
<dbReference type="Gene3D" id="3.40.190.290">
    <property type="match status" value="1"/>
</dbReference>
<comment type="caution">
    <text evidence="6">The sequence shown here is derived from an EMBL/GenBank/DDBJ whole genome shotgun (WGS) entry which is preliminary data.</text>
</comment>
<dbReference type="EMBL" id="SLYQ01000003">
    <property type="protein sequence ID" value="TCQ74094.1"/>
    <property type="molecule type" value="Genomic_DNA"/>
</dbReference>
<dbReference type="InterPro" id="IPR036390">
    <property type="entry name" value="WH_DNA-bd_sf"/>
</dbReference>